<organism evidence="2 3">
    <name type="scientific">Trichonephila clavipes</name>
    <name type="common">Golden silk orbweaver</name>
    <name type="synonym">Nephila clavipes</name>
    <dbReference type="NCBI Taxonomy" id="2585209"/>
    <lineage>
        <taxon>Eukaryota</taxon>
        <taxon>Metazoa</taxon>
        <taxon>Ecdysozoa</taxon>
        <taxon>Arthropoda</taxon>
        <taxon>Chelicerata</taxon>
        <taxon>Arachnida</taxon>
        <taxon>Araneae</taxon>
        <taxon>Araneomorphae</taxon>
        <taxon>Entelegynae</taxon>
        <taxon>Araneoidea</taxon>
        <taxon>Nephilidae</taxon>
        <taxon>Trichonephila</taxon>
    </lineage>
</organism>
<dbReference type="InterPro" id="IPR041426">
    <property type="entry name" value="Mos1_HTH"/>
</dbReference>
<dbReference type="InterPro" id="IPR036390">
    <property type="entry name" value="WH_DNA-bd_sf"/>
</dbReference>
<evidence type="ECO:0000313" key="3">
    <source>
        <dbReference type="Proteomes" id="UP000887159"/>
    </source>
</evidence>
<dbReference type="GO" id="GO:0000014">
    <property type="term" value="F:single-stranded DNA endodeoxyribonuclease activity"/>
    <property type="evidence" value="ECO:0007669"/>
    <property type="project" value="TreeGrafter"/>
</dbReference>
<sequence length="131" mass="15238">MLVEAYGGNALSRVQCYRWFEKFQNGDFDVRNEERGRPAKKFEDAELQALLGEDDGQTQEHLAEQLNVDQSTISRRLKAMGKIIKVGRSVPRELTDRQQENRKLVCEMLLARYKRKSYLHRIVTGDGECDF</sequence>
<dbReference type="InterPro" id="IPR036388">
    <property type="entry name" value="WH-like_DNA-bd_sf"/>
</dbReference>
<dbReference type="GO" id="GO:0044774">
    <property type="term" value="P:mitotic DNA integrity checkpoint signaling"/>
    <property type="evidence" value="ECO:0007669"/>
    <property type="project" value="TreeGrafter"/>
</dbReference>
<dbReference type="PANTHER" id="PTHR46060:SF2">
    <property type="entry name" value="HISTONE-LYSINE N-METHYLTRANSFERASE SETMAR"/>
    <property type="match status" value="1"/>
</dbReference>
<evidence type="ECO:0000259" key="1">
    <source>
        <dbReference type="Pfam" id="PF17906"/>
    </source>
</evidence>
<comment type="caution">
    <text evidence="2">The sequence shown here is derived from an EMBL/GenBank/DDBJ whole genome shotgun (WGS) entry which is preliminary data.</text>
</comment>
<reference evidence="2" key="1">
    <citation type="submission" date="2020-08" db="EMBL/GenBank/DDBJ databases">
        <title>Multicomponent nature underlies the extraordinary mechanical properties of spider dragline silk.</title>
        <authorList>
            <person name="Kono N."/>
            <person name="Nakamura H."/>
            <person name="Mori M."/>
            <person name="Yoshida Y."/>
            <person name="Ohtoshi R."/>
            <person name="Malay A.D."/>
            <person name="Moran D.A.P."/>
            <person name="Tomita M."/>
            <person name="Numata K."/>
            <person name="Arakawa K."/>
        </authorList>
    </citation>
    <scope>NUCLEOTIDE SEQUENCE</scope>
</reference>
<dbReference type="GO" id="GO:0005634">
    <property type="term" value="C:nucleus"/>
    <property type="evidence" value="ECO:0007669"/>
    <property type="project" value="TreeGrafter"/>
</dbReference>
<evidence type="ECO:0000313" key="2">
    <source>
        <dbReference type="EMBL" id="GFX89385.1"/>
    </source>
</evidence>
<dbReference type="GO" id="GO:0042800">
    <property type="term" value="F:histone H3K4 methyltransferase activity"/>
    <property type="evidence" value="ECO:0007669"/>
    <property type="project" value="TreeGrafter"/>
</dbReference>
<dbReference type="PANTHER" id="PTHR46060">
    <property type="entry name" value="MARINER MOS1 TRANSPOSASE-LIKE PROTEIN"/>
    <property type="match status" value="1"/>
</dbReference>
<dbReference type="GO" id="GO:0006303">
    <property type="term" value="P:double-strand break repair via nonhomologous end joining"/>
    <property type="evidence" value="ECO:0007669"/>
    <property type="project" value="TreeGrafter"/>
</dbReference>
<dbReference type="Gene3D" id="1.10.10.1450">
    <property type="match status" value="1"/>
</dbReference>
<accession>A0A8X6RFB8</accession>
<dbReference type="GO" id="GO:0035861">
    <property type="term" value="C:site of double-strand break"/>
    <property type="evidence" value="ECO:0007669"/>
    <property type="project" value="TreeGrafter"/>
</dbReference>
<dbReference type="SUPFAM" id="SSF46785">
    <property type="entry name" value="Winged helix' DNA-binding domain"/>
    <property type="match status" value="1"/>
</dbReference>
<dbReference type="GO" id="GO:0000729">
    <property type="term" value="P:DNA double-strand break processing"/>
    <property type="evidence" value="ECO:0007669"/>
    <property type="project" value="TreeGrafter"/>
</dbReference>
<dbReference type="EMBL" id="BMAU01021070">
    <property type="protein sequence ID" value="GFX89385.1"/>
    <property type="molecule type" value="Genomic_DNA"/>
</dbReference>
<dbReference type="GO" id="GO:0015074">
    <property type="term" value="P:DNA integration"/>
    <property type="evidence" value="ECO:0007669"/>
    <property type="project" value="TreeGrafter"/>
</dbReference>
<dbReference type="GO" id="GO:0031297">
    <property type="term" value="P:replication fork processing"/>
    <property type="evidence" value="ECO:0007669"/>
    <property type="project" value="TreeGrafter"/>
</dbReference>
<dbReference type="AlphaFoldDB" id="A0A8X6RFB8"/>
<protein>
    <submittedName>
        <fullName evidence="2">Mariner Mos1 transposase</fullName>
    </submittedName>
</protein>
<feature type="domain" description="Mos1 transposase HTH" evidence="1">
    <location>
        <begin position="2"/>
        <end position="27"/>
    </location>
</feature>
<keyword evidence="3" id="KW-1185">Reference proteome</keyword>
<dbReference type="GO" id="GO:0046975">
    <property type="term" value="F:histone H3K36 methyltransferase activity"/>
    <property type="evidence" value="ECO:0007669"/>
    <property type="project" value="TreeGrafter"/>
</dbReference>
<dbReference type="Pfam" id="PF17906">
    <property type="entry name" value="HTH_48"/>
    <property type="match status" value="1"/>
</dbReference>
<dbReference type="GO" id="GO:0000793">
    <property type="term" value="C:condensed chromosome"/>
    <property type="evidence" value="ECO:0007669"/>
    <property type="project" value="TreeGrafter"/>
</dbReference>
<dbReference type="GO" id="GO:0003697">
    <property type="term" value="F:single-stranded DNA binding"/>
    <property type="evidence" value="ECO:0007669"/>
    <property type="project" value="TreeGrafter"/>
</dbReference>
<dbReference type="Gene3D" id="1.10.10.10">
    <property type="entry name" value="Winged helix-like DNA-binding domain superfamily/Winged helix DNA-binding domain"/>
    <property type="match status" value="1"/>
</dbReference>
<dbReference type="GO" id="GO:0044547">
    <property type="term" value="F:DNA topoisomerase binding"/>
    <property type="evidence" value="ECO:0007669"/>
    <property type="project" value="TreeGrafter"/>
</dbReference>
<name>A0A8X6RFB8_TRICX</name>
<dbReference type="Proteomes" id="UP000887159">
    <property type="component" value="Unassembled WGS sequence"/>
</dbReference>
<dbReference type="InterPro" id="IPR052709">
    <property type="entry name" value="Transposase-MT_Hybrid"/>
</dbReference>
<dbReference type="Pfam" id="PF13412">
    <property type="entry name" value="HTH_24"/>
    <property type="match status" value="1"/>
</dbReference>
<proteinExistence type="predicted"/>
<dbReference type="GO" id="GO:0003690">
    <property type="term" value="F:double-stranded DNA binding"/>
    <property type="evidence" value="ECO:0007669"/>
    <property type="project" value="TreeGrafter"/>
</dbReference>
<gene>
    <name evidence="2" type="primary">mariner T</name>
    <name evidence="2" type="ORF">TNCV_2202271</name>
</gene>